<dbReference type="PANTHER" id="PTHR30333">
    <property type="entry name" value="CYTOCHROME C-TYPE PROTEIN"/>
    <property type="match status" value="1"/>
</dbReference>
<keyword evidence="3" id="KW-0479">Metal-binding</keyword>
<evidence type="ECO:0000256" key="6">
    <source>
        <dbReference type="SAM" id="Phobius"/>
    </source>
</evidence>
<gene>
    <name evidence="7" type="ORF">A45J_2010</name>
</gene>
<evidence type="ECO:0000256" key="5">
    <source>
        <dbReference type="ARBA" id="ARBA00023004"/>
    </source>
</evidence>
<keyword evidence="5" id="KW-0408">Iron</keyword>
<evidence type="ECO:0000256" key="1">
    <source>
        <dbReference type="ARBA" id="ARBA00022448"/>
    </source>
</evidence>
<evidence type="ECO:0000313" key="7">
    <source>
        <dbReference type="EMBL" id="GER94250.1"/>
    </source>
</evidence>
<evidence type="ECO:0000256" key="2">
    <source>
        <dbReference type="ARBA" id="ARBA00022617"/>
    </source>
</evidence>
<accession>A0A5J4L5U0</accession>
<evidence type="ECO:0000256" key="3">
    <source>
        <dbReference type="ARBA" id="ARBA00022723"/>
    </source>
</evidence>
<sequence length="642" mass="73917">MKIGTISDYINKKTVIIFVVQFLLVITILSYKAWKDTSVECIRCHSDKEKMTKLGYPQFYMTQEMVEKQSNHPNVKCHECHLGDGRAKEPDKAHKGMLAVLLIDDDGNVLKRKDVYPEPLLPSGNDMIRNMLPKVRYNGELLPHPDVRNVLWHDRNPETFNFDPDIAKKTCGKSGCHFEELKQFKTTIMATNFRQRTMRTWLEPYGPHNCGPSFADLLPSEVLRSAGFQFKNTEDIRKELNLPFSKEQATAKQKFCNICHAGCLDCHYEPDRKKGVHNFTNKPTSISCAGYGRGTSICHPGAMQSRRGETYIGGDYSIPTGMNPDVHYKKNIHCVDCHTTGEKGMGDMQRKASCQDCHIEIEEAHAKSIHKNMDCATCHISELRGYQITVWGPGLIASKENPFKKYSLYYGIQGPPILLKDQKGKWMPVKIWPHSVGNIKPDVRPSERIMFRWPNGETRDAYYLVGTFNAHANNKHLLWLEIQQASHPYGKARKCESCHKKPIQNSQQIAVSTWEFMDNQGAEPFKGGHRIIADKHGLRIMDMRNTTPIKLLEGYRLEDFASWIFFKDKWQMSGDFSIKAKKEKYNRYLLIANKLDNELKILDNYVKDKDKRIQKQFKELKGVVLHNQDGALERIEKFKKEL</sequence>
<dbReference type="CDD" id="cd08168">
    <property type="entry name" value="Cytochrom_C3"/>
    <property type="match status" value="1"/>
</dbReference>
<keyword evidence="6" id="KW-0812">Transmembrane</keyword>
<dbReference type="AlphaFoldDB" id="A0A5J4L5U0"/>
<proteinExistence type="predicted"/>
<dbReference type="PANTHER" id="PTHR30333:SF4">
    <property type="entry name" value="CYTOCHROME C FAMILY PROTEIN"/>
    <property type="match status" value="1"/>
</dbReference>
<dbReference type="InterPro" id="IPR051174">
    <property type="entry name" value="Cytochrome_c-type_ET"/>
</dbReference>
<comment type="caution">
    <text evidence="7">The sequence shown here is derived from an EMBL/GenBank/DDBJ whole genome shotgun (WGS) entry which is preliminary data.</text>
</comment>
<organism evidence="7">
    <name type="scientific">hot springs metagenome</name>
    <dbReference type="NCBI Taxonomy" id="433727"/>
    <lineage>
        <taxon>unclassified sequences</taxon>
        <taxon>metagenomes</taxon>
        <taxon>ecological metagenomes</taxon>
    </lineage>
</organism>
<keyword evidence="6" id="KW-1133">Transmembrane helix</keyword>
<keyword evidence="4" id="KW-0249">Electron transport</keyword>
<dbReference type="GO" id="GO:0046872">
    <property type="term" value="F:metal ion binding"/>
    <property type="evidence" value="ECO:0007669"/>
    <property type="project" value="UniProtKB-KW"/>
</dbReference>
<keyword evidence="2" id="KW-0349">Heme</keyword>
<feature type="transmembrane region" description="Helical" evidence="6">
    <location>
        <begin position="15"/>
        <end position="34"/>
    </location>
</feature>
<dbReference type="EMBL" id="BLAB01000001">
    <property type="protein sequence ID" value="GER94250.1"/>
    <property type="molecule type" value="Genomic_DNA"/>
</dbReference>
<dbReference type="SUPFAM" id="SSF48695">
    <property type="entry name" value="Multiheme cytochromes"/>
    <property type="match status" value="1"/>
</dbReference>
<keyword evidence="6" id="KW-0472">Membrane</keyword>
<dbReference type="InterPro" id="IPR036280">
    <property type="entry name" value="Multihaem_cyt_sf"/>
</dbReference>
<reference evidence="7" key="1">
    <citation type="submission" date="2019-10" db="EMBL/GenBank/DDBJ databases">
        <title>Metagenomic sequencing of thiosulfate-disproportionating enrichment culture.</title>
        <authorList>
            <person name="Umezawa K."/>
            <person name="Kojima H."/>
            <person name="Fukui M."/>
        </authorList>
    </citation>
    <scope>NUCLEOTIDE SEQUENCE</scope>
    <source>
        <strain evidence="7">45J</strain>
    </source>
</reference>
<evidence type="ECO:0000256" key="4">
    <source>
        <dbReference type="ARBA" id="ARBA00022982"/>
    </source>
</evidence>
<protein>
    <submittedName>
        <fullName evidence="7">Cytochrome C</fullName>
    </submittedName>
</protein>
<keyword evidence="1" id="KW-0813">Transport</keyword>
<name>A0A5J4L5U0_9ZZZZ</name>